<dbReference type="eggNOG" id="COG0515">
    <property type="taxonomic scope" value="Bacteria"/>
</dbReference>
<dbReference type="SMART" id="SM00220">
    <property type="entry name" value="S_TKc"/>
    <property type="match status" value="1"/>
</dbReference>
<dbReference type="Gene3D" id="1.10.510.10">
    <property type="entry name" value="Transferase(Phosphotransferase) domain 1"/>
    <property type="match status" value="1"/>
</dbReference>
<dbReference type="Gene3D" id="3.30.200.20">
    <property type="entry name" value="Phosphorylase Kinase, domain 1"/>
    <property type="match status" value="1"/>
</dbReference>
<protein>
    <submittedName>
        <fullName evidence="9">Serine/threonine protein kinase</fullName>
    </submittedName>
</protein>
<keyword evidence="10" id="KW-1185">Reference proteome</keyword>
<evidence type="ECO:0000256" key="3">
    <source>
        <dbReference type="ARBA" id="ARBA00022777"/>
    </source>
</evidence>
<feature type="region of interest" description="Disordered" evidence="6">
    <location>
        <begin position="377"/>
        <end position="436"/>
    </location>
</feature>
<evidence type="ECO:0000256" key="1">
    <source>
        <dbReference type="ARBA" id="ARBA00022679"/>
    </source>
</evidence>
<dbReference type="AlphaFoldDB" id="B4D722"/>
<dbReference type="GO" id="GO:0005524">
    <property type="term" value="F:ATP binding"/>
    <property type="evidence" value="ECO:0007669"/>
    <property type="project" value="UniProtKB-UniRule"/>
</dbReference>
<keyword evidence="1" id="KW-0808">Transferase</keyword>
<feature type="domain" description="Protein kinase" evidence="8">
    <location>
        <begin position="62"/>
        <end position="312"/>
    </location>
</feature>
<dbReference type="PROSITE" id="PS00107">
    <property type="entry name" value="PROTEIN_KINASE_ATP"/>
    <property type="match status" value="1"/>
</dbReference>
<evidence type="ECO:0000256" key="2">
    <source>
        <dbReference type="ARBA" id="ARBA00022741"/>
    </source>
</evidence>
<dbReference type="GO" id="GO:0004674">
    <property type="term" value="F:protein serine/threonine kinase activity"/>
    <property type="evidence" value="ECO:0007669"/>
    <property type="project" value="UniProtKB-KW"/>
</dbReference>
<keyword evidence="7" id="KW-0472">Membrane</keyword>
<evidence type="ECO:0000259" key="8">
    <source>
        <dbReference type="PROSITE" id="PS50011"/>
    </source>
</evidence>
<dbReference type="PANTHER" id="PTHR43289">
    <property type="entry name" value="MITOGEN-ACTIVATED PROTEIN KINASE KINASE KINASE 20-RELATED"/>
    <property type="match status" value="1"/>
</dbReference>
<keyword evidence="4 5" id="KW-0067">ATP-binding</keyword>
<keyword evidence="7" id="KW-1133">Transmembrane helix</keyword>
<dbReference type="InterPro" id="IPR008271">
    <property type="entry name" value="Ser/Thr_kinase_AS"/>
</dbReference>
<accession>B4D722</accession>
<dbReference type="InterPro" id="IPR017441">
    <property type="entry name" value="Protein_kinase_ATP_BS"/>
</dbReference>
<feature type="region of interest" description="Disordered" evidence="6">
    <location>
        <begin position="315"/>
        <end position="347"/>
    </location>
</feature>
<keyword evidence="7" id="KW-0812">Transmembrane</keyword>
<evidence type="ECO:0000256" key="5">
    <source>
        <dbReference type="PROSITE-ProRule" id="PRU10141"/>
    </source>
</evidence>
<dbReference type="RefSeq" id="WP_006982033.1">
    <property type="nucleotide sequence ID" value="NZ_ABVL01000017.1"/>
</dbReference>
<gene>
    <name evidence="9" type="ORF">CfE428DRAFT_4712</name>
</gene>
<sequence length="509" mass="54483">MPTTPENPTPNNDAPEPSLLAGVTVDELFARGMQSVRMTGGGSMQSWEPPTLEEACRLFPNYQIVDVLGRGGMGVVYKAVQKALDRVVAIKLLPLEISIDRDFADRFVREARTMAKLNHPNIVSVYDFGTTPEGHLYFVMEFVEGTTLHHLIKSTGLKPTQALELIVNICEALQYAHVEGVVHRDIKPANVLVDTKGRVKVADFGLARVDAPTAEQWGQTMTGMVLGTPDYMAPEQKSGSRVDHRADIYSLGVMLYEMLCGQVPQGVFDPPSQRVSVDERIDQVVIRAMQQEPDRRYPNTGEMKTEVENIRLTPLPKAATPGKKAGAASPAKKADATANSSPETRRESNITPWLAGFAAVCALVAVSVVIIQMKRPNREAAGQAVPPPRARVGAREVGSASSSSSSRCPAREVRVDGPKSGVYSRTASGESRGRDADCRVAAEDGRATGPCVFASVRGARGRGDGARPDARRADRSSSRGHFECGTSAAPGDPGADGASAGRNANAGSR</sequence>
<dbReference type="CDD" id="cd14014">
    <property type="entry name" value="STKc_PknB_like"/>
    <property type="match status" value="1"/>
</dbReference>
<dbReference type="EMBL" id="ABVL01000017">
    <property type="protein sequence ID" value="EDY17673.1"/>
    <property type="molecule type" value="Genomic_DNA"/>
</dbReference>
<feature type="compositionally biased region" description="Low complexity" evidence="6">
    <location>
        <begin position="487"/>
        <end position="509"/>
    </location>
</feature>
<evidence type="ECO:0000256" key="6">
    <source>
        <dbReference type="SAM" id="MobiDB-lite"/>
    </source>
</evidence>
<dbReference type="SUPFAM" id="SSF56112">
    <property type="entry name" value="Protein kinase-like (PK-like)"/>
    <property type="match status" value="1"/>
</dbReference>
<feature type="compositionally biased region" description="Basic and acidic residues" evidence="6">
    <location>
        <begin position="461"/>
        <end position="482"/>
    </location>
</feature>
<feature type="transmembrane region" description="Helical" evidence="7">
    <location>
        <begin position="350"/>
        <end position="371"/>
    </location>
</feature>
<feature type="region of interest" description="Disordered" evidence="6">
    <location>
        <begin position="454"/>
        <end position="509"/>
    </location>
</feature>
<comment type="caution">
    <text evidence="9">The sequence shown here is derived from an EMBL/GenBank/DDBJ whole genome shotgun (WGS) entry which is preliminary data.</text>
</comment>
<keyword evidence="2 5" id="KW-0547">Nucleotide-binding</keyword>
<dbReference type="Proteomes" id="UP000005824">
    <property type="component" value="Unassembled WGS sequence"/>
</dbReference>
<evidence type="ECO:0000313" key="9">
    <source>
        <dbReference type="EMBL" id="EDY17673.1"/>
    </source>
</evidence>
<dbReference type="PROSITE" id="PS50011">
    <property type="entry name" value="PROTEIN_KINASE_DOM"/>
    <property type="match status" value="1"/>
</dbReference>
<dbReference type="InParanoid" id="B4D722"/>
<name>B4D722_9BACT</name>
<dbReference type="InterPro" id="IPR000719">
    <property type="entry name" value="Prot_kinase_dom"/>
</dbReference>
<keyword evidence="9" id="KW-0723">Serine/threonine-protein kinase</keyword>
<dbReference type="STRING" id="497964.CfE428DRAFT_4712"/>
<dbReference type="PROSITE" id="PS00108">
    <property type="entry name" value="PROTEIN_KINASE_ST"/>
    <property type="match status" value="1"/>
</dbReference>
<dbReference type="Pfam" id="PF00069">
    <property type="entry name" value="Pkinase"/>
    <property type="match status" value="1"/>
</dbReference>
<proteinExistence type="predicted"/>
<reference evidence="9 10" key="1">
    <citation type="journal article" date="2011" name="J. Bacteriol.">
        <title>Genome sequence of Chthoniobacter flavus Ellin428, an aerobic heterotrophic soil bacterium.</title>
        <authorList>
            <person name="Kant R."/>
            <person name="van Passel M.W."/>
            <person name="Palva A."/>
            <person name="Lucas S."/>
            <person name="Lapidus A."/>
            <person name="Glavina Del Rio T."/>
            <person name="Dalin E."/>
            <person name="Tice H."/>
            <person name="Bruce D."/>
            <person name="Goodwin L."/>
            <person name="Pitluck S."/>
            <person name="Larimer F.W."/>
            <person name="Land M.L."/>
            <person name="Hauser L."/>
            <person name="Sangwan P."/>
            <person name="de Vos W.M."/>
            <person name="Janssen P.H."/>
            <person name="Smidt H."/>
        </authorList>
    </citation>
    <scope>NUCLEOTIDE SEQUENCE [LARGE SCALE GENOMIC DNA]</scope>
    <source>
        <strain evidence="9 10">Ellin428</strain>
    </source>
</reference>
<evidence type="ECO:0000256" key="7">
    <source>
        <dbReference type="SAM" id="Phobius"/>
    </source>
</evidence>
<evidence type="ECO:0000256" key="4">
    <source>
        <dbReference type="ARBA" id="ARBA00022840"/>
    </source>
</evidence>
<feature type="binding site" evidence="5">
    <location>
        <position position="91"/>
    </location>
    <ligand>
        <name>ATP</name>
        <dbReference type="ChEBI" id="CHEBI:30616"/>
    </ligand>
</feature>
<organism evidence="9 10">
    <name type="scientific">Chthoniobacter flavus Ellin428</name>
    <dbReference type="NCBI Taxonomy" id="497964"/>
    <lineage>
        <taxon>Bacteria</taxon>
        <taxon>Pseudomonadati</taxon>
        <taxon>Verrucomicrobiota</taxon>
        <taxon>Spartobacteria</taxon>
        <taxon>Chthoniobacterales</taxon>
        <taxon>Chthoniobacteraceae</taxon>
        <taxon>Chthoniobacter</taxon>
    </lineage>
</organism>
<keyword evidence="3 9" id="KW-0418">Kinase</keyword>
<feature type="compositionally biased region" description="Low complexity" evidence="6">
    <location>
        <begin position="317"/>
        <end position="331"/>
    </location>
</feature>
<dbReference type="PANTHER" id="PTHR43289:SF6">
    <property type="entry name" value="SERINE_THREONINE-PROTEIN KINASE NEKL-3"/>
    <property type="match status" value="1"/>
</dbReference>
<evidence type="ECO:0000313" key="10">
    <source>
        <dbReference type="Proteomes" id="UP000005824"/>
    </source>
</evidence>
<dbReference type="InterPro" id="IPR011009">
    <property type="entry name" value="Kinase-like_dom_sf"/>
</dbReference>